<dbReference type="AlphaFoldDB" id="A0A656KF37"/>
<evidence type="ECO:0000313" key="4">
    <source>
        <dbReference type="Proteomes" id="UP000053110"/>
    </source>
</evidence>
<comment type="similarity">
    <text evidence="1">Belongs to the CCDC25 family.</text>
</comment>
<dbReference type="PANTHER" id="PTHR13049">
    <property type="entry name" value="DUF814-RELATED"/>
    <property type="match status" value="1"/>
</dbReference>
<accession>A0A656KF37</accession>
<feature type="domain" description="NFACT RNA-binding" evidence="2">
    <location>
        <begin position="1"/>
        <end position="112"/>
    </location>
</feature>
<dbReference type="InterPro" id="IPR039730">
    <property type="entry name" value="Jlp2/Ccd25"/>
</dbReference>
<organism evidence="3 4">
    <name type="scientific">Blumeria graminis f. sp. tritici 96224</name>
    <dbReference type="NCBI Taxonomy" id="1268274"/>
    <lineage>
        <taxon>Eukaryota</taxon>
        <taxon>Fungi</taxon>
        <taxon>Dikarya</taxon>
        <taxon>Ascomycota</taxon>
        <taxon>Pezizomycotina</taxon>
        <taxon>Leotiomycetes</taxon>
        <taxon>Erysiphales</taxon>
        <taxon>Erysiphaceae</taxon>
        <taxon>Blumeria</taxon>
    </lineage>
</organism>
<evidence type="ECO:0000313" key="3">
    <source>
        <dbReference type="EMBL" id="EPQ61467.1"/>
    </source>
</evidence>
<name>A0A656KF37_BLUGR</name>
<dbReference type="InterPro" id="IPR008532">
    <property type="entry name" value="NFACT_RNA-bd"/>
</dbReference>
<evidence type="ECO:0000256" key="1">
    <source>
        <dbReference type="ARBA" id="ARBA00008998"/>
    </source>
</evidence>
<dbReference type="EMBL" id="KE375222">
    <property type="protein sequence ID" value="EPQ61467.1"/>
    <property type="molecule type" value="Genomic_DNA"/>
</dbReference>
<reference evidence="4" key="1">
    <citation type="journal article" date="2013" name="Nat. Genet.">
        <title>The wheat powdery mildew genome shows the unique evolution of an obligate biotroph.</title>
        <authorList>
            <person name="Wicker T."/>
            <person name="Oberhaensli S."/>
            <person name="Parlange F."/>
            <person name="Buchmann J.P."/>
            <person name="Shatalina M."/>
            <person name="Roffler S."/>
            <person name="Ben-David R."/>
            <person name="Dolezel J."/>
            <person name="Simkova H."/>
            <person name="Schulze-Lefert P."/>
            <person name="Spanu P.D."/>
            <person name="Bruggmann R."/>
            <person name="Amselem J."/>
            <person name="Quesneville H."/>
            <person name="Ver Loren van Themaat E."/>
            <person name="Paape T."/>
            <person name="Shimizu K.K."/>
            <person name="Keller B."/>
        </authorList>
    </citation>
    <scope>NUCLEOTIDE SEQUENCE [LARGE SCALE GENOMIC DNA]</scope>
    <source>
        <strain evidence="4">96224</strain>
    </source>
</reference>
<sequence length="121" mass="13709">MVYYFTSILTTPPARIYAGKDKFENEELIKFGLEDDVWFHVENLSSAHIYLRLSEDQSWNDLPEDLLIDCAQLTKANSIEGNKKSDVSIIYTPWTNLKKDGSMVAGQVGFKDSSQASRISL</sequence>
<evidence type="ECO:0000259" key="2">
    <source>
        <dbReference type="Pfam" id="PF05670"/>
    </source>
</evidence>
<dbReference type="OrthoDB" id="200398at2759"/>
<protein>
    <recommendedName>
        <fullName evidence="2">NFACT RNA-binding domain-containing protein</fullName>
    </recommendedName>
</protein>
<proteinExistence type="inferred from homology"/>
<dbReference type="Pfam" id="PF05670">
    <property type="entry name" value="NFACT-R_1"/>
    <property type="match status" value="1"/>
</dbReference>
<dbReference type="PANTHER" id="PTHR13049:SF2">
    <property type="entry name" value="COILED-COIL DOMAIN-CONTAINING PROTEIN 25"/>
    <property type="match status" value="1"/>
</dbReference>
<gene>
    <name evidence="3" type="ORF">BGT96224_28</name>
</gene>
<dbReference type="Proteomes" id="UP000053110">
    <property type="component" value="Unassembled WGS sequence"/>
</dbReference>